<protein>
    <submittedName>
        <fullName evidence="2">Uncharacterized protein</fullName>
    </submittedName>
</protein>
<proteinExistence type="predicted"/>
<evidence type="ECO:0000313" key="3">
    <source>
        <dbReference type="Proteomes" id="UP001604267"/>
    </source>
</evidence>
<comment type="caution">
    <text evidence="2">The sequence shown here is derived from an EMBL/GenBank/DDBJ whole genome shotgun (WGS) entry which is preliminary data.</text>
</comment>
<accession>A0ABW7BHJ6</accession>
<reference evidence="2 3" key="1">
    <citation type="submission" date="2024-10" db="EMBL/GenBank/DDBJ databases">
        <title>The Natural Products Discovery Center: Release of the First 8490 Sequenced Strains for Exploring Actinobacteria Biosynthetic Diversity.</title>
        <authorList>
            <person name="Kalkreuter E."/>
            <person name="Kautsar S.A."/>
            <person name="Yang D."/>
            <person name="Bader C.D."/>
            <person name="Teijaro C.N."/>
            <person name="Fluegel L."/>
            <person name="Davis C.M."/>
            <person name="Simpson J.R."/>
            <person name="Lauterbach L."/>
            <person name="Steele A.D."/>
            <person name="Gui C."/>
            <person name="Meng S."/>
            <person name="Li G."/>
            <person name="Viehrig K."/>
            <person name="Ye F."/>
            <person name="Su P."/>
            <person name="Kiefer A.F."/>
            <person name="Nichols A."/>
            <person name="Cepeda A.J."/>
            <person name="Yan W."/>
            <person name="Fan B."/>
            <person name="Jiang Y."/>
            <person name="Adhikari A."/>
            <person name="Zheng C.-J."/>
            <person name="Schuster L."/>
            <person name="Cowan T.M."/>
            <person name="Smanski M.J."/>
            <person name="Chevrette M.G."/>
            <person name="De Carvalho L.P.S."/>
            <person name="Shen B."/>
        </authorList>
    </citation>
    <scope>NUCLEOTIDE SEQUENCE [LARGE SCALE GENOMIC DNA]</scope>
    <source>
        <strain evidence="2 3">NPDC048320</strain>
    </source>
</reference>
<evidence type="ECO:0000313" key="2">
    <source>
        <dbReference type="EMBL" id="MFG3015432.1"/>
    </source>
</evidence>
<dbReference type="Proteomes" id="UP001604267">
    <property type="component" value="Unassembled WGS sequence"/>
</dbReference>
<feature type="region of interest" description="Disordered" evidence="1">
    <location>
        <begin position="419"/>
        <end position="463"/>
    </location>
</feature>
<gene>
    <name evidence="2" type="ORF">ACGFZB_34345</name>
</gene>
<evidence type="ECO:0000256" key="1">
    <source>
        <dbReference type="SAM" id="MobiDB-lite"/>
    </source>
</evidence>
<feature type="compositionally biased region" description="Pro residues" evidence="1">
    <location>
        <begin position="979"/>
        <end position="994"/>
    </location>
</feature>
<dbReference type="Gene3D" id="3.90.176.10">
    <property type="entry name" value="Toxin ADP-ribosyltransferase, Chain A, domain 1"/>
    <property type="match status" value="1"/>
</dbReference>
<dbReference type="RefSeq" id="WP_392823101.1">
    <property type="nucleotide sequence ID" value="NZ_JBICYV010000020.1"/>
</dbReference>
<sequence length="1001" mass="102090">MALGARLRRDSEAPDLGTRRAGHTLLIHARGELSAQALAFAEGLPADPEHQVVVLDLPDDPVDGTWPVVARLLGRGAPGGYRLVTGRRPPGGIVPVGQWLADRLDRAVLVPDGALVPAAGGVLYIPADGGQGWVRLLPRRPPTPVSRRFPAPAWEFTLSDRTWRTSDRAVVDPLPSGVWLHGDGPGDAPAPHRNLLVSRLAYRPDLLTVVLGCPGGDAVSLDDVARFWHSLLPGVRDLVRFVPYGPLAVPDGTGPGQALADRLGLPVTFDNGLPVSHAPGDTAEVHALDADGSPGWAAFARQLRFTPARLTGGRPTAPVVVGHRPLFADLPEIAPGRYRYDEAVVEVVPSGLWLRPSEEPDEATAIRSAAPSARHVDVVYGTAAQTTGRMRELAERLLQRLDPALRALVRLIPAAHLTRQAGPREQTASPAEAMERTATGPAADGATAPARATAPAPGDAGPRVRLVTAAPSWDDGAPAGAVPTEATATAATTATTTTSAAMAATATAITTAQATAVTTPGPETAGERAGDAAPAGAAGPAEAGERAAVPSVGVVGGDGRGSVRAGDAALGGVADPAVAGGGPRVADPATYGPAAPLSESSTGDSPAPAPSGPPGAAVPDGPSPAQEPAGPAPGGSAPSGPAVRPLPPGPALPAVRLVSGPGLPAPATAPVPASDGVDGGAAGVPGSARPQAAAVPGSGGASRAEAEAAPAPARGARVQAVPSAAACAVPPRTGIAREREWMRTAFRQQYNDGAGAVARLLSESPGLRGPAQTPTEDVLTDLVAARLYLRGGSALLDRQVREATVGPHVPLARCVAAGVRRLPSYRGATVLRAAPGDAEWDWYRRRTLVTEWAFCWALTTAAPELPGDADVLIWSMTARRTALLDPDLPARVLFLPGTTFKVLAVRDGDRRAVLLRELSASEIAADGRVDTGRTALDDMALAGLEQAERTWQAAAPEAAVRLPPEQAARFTAPPGLLLPAPPGLPETPGPPPAPSGKRTTP</sequence>
<dbReference type="EMBL" id="JBICYV010000020">
    <property type="protein sequence ID" value="MFG3015432.1"/>
    <property type="molecule type" value="Genomic_DNA"/>
</dbReference>
<feature type="compositionally biased region" description="Low complexity" evidence="1">
    <location>
        <begin position="531"/>
        <end position="553"/>
    </location>
</feature>
<feature type="region of interest" description="Disordered" evidence="1">
    <location>
        <begin position="971"/>
        <end position="1001"/>
    </location>
</feature>
<feature type="region of interest" description="Disordered" evidence="1">
    <location>
        <begin position="518"/>
        <end position="556"/>
    </location>
</feature>
<keyword evidence="3" id="KW-1185">Reference proteome</keyword>
<feature type="region of interest" description="Disordered" evidence="1">
    <location>
        <begin position="577"/>
        <end position="715"/>
    </location>
</feature>
<feature type="compositionally biased region" description="Low complexity" evidence="1">
    <location>
        <begin position="436"/>
        <end position="463"/>
    </location>
</feature>
<feature type="compositionally biased region" description="Low complexity" evidence="1">
    <location>
        <begin position="614"/>
        <end position="642"/>
    </location>
</feature>
<name>A0ABW7BHJ6_9ACTN</name>
<feature type="compositionally biased region" description="Low complexity" evidence="1">
    <location>
        <begin position="701"/>
        <end position="715"/>
    </location>
</feature>
<organism evidence="2 3">
    <name type="scientific">Streptomyces cinerochromogenes</name>
    <dbReference type="NCBI Taxonomy" id="66422"/>
    <lineage>
        <taxon>Bacteria</taxon>
        <taxon>Bacillati</taxon>
        <taxon>Actinomycetota</taxon>
        <taxon>Actinomycetes</taxon>
        <taxon>Kitasatosporales</taxon>
        <taxon>Streptomycetaceae</taxon>
        <taxon>Streptomyces</taxon>
    </lineage>
</organism>
<feature type="compositionally biased region" description="Low complexity" evidence="1">
    <location>
        <begin position="577"/>
        <end position="589"/>
    </location>
</feature>